<gene>
    <name evidence="2" type="ORF">GX950_00605</name>
</gene>
<evidence type="ECO:0000256" key="1">
    <source>
        <dbReference type="SAM" id="Phobius"/>
    </source>
</evidence>
<dbReference type="AlphaFoldDB" id="A0A7K4BYS9"/>
<comment type="caution">
    <text evidence="2">The sequence shown here is derived from an EMBL/GenBank/DDBJ whole genome shotgun (WGS) entry which is preliminary data.</text>
</comment>
<feature type="transmembrane region" description="Helical" evidence="1">
    <location>
        <begin position="42"/>
        <end position="64"/>
    </location>
</feature>
<evidence type="ECO:0000313" key="2">
    <source>
        <dbReference type="EMBL" id="NMA44301.1"/>
    </source>
</evidence>
<organism evidence="2 3">
    <name type="scientific">Candidatus Iainarchaeum sp</name>
    <dbReference type="NCBI Taxonomy" id="3101447"/>
    <lineage>
        <taxon>Archaea</taxon>
        <taxon>Candidatus Iainarchaeota</taxon>
        <taxon>Candidatus Iainarchaeia</taxon>
        <taxon>Candidatus Iainarchaeales</taxon>
        <taxon>Candidatus Iainarchaeaceae</taxon>
        <taxon>Candidatus Iainarchaeum</taxon>
    </lineage>
</organism>
<sequence>MLFSIFKIFLLKKEELDQPTNEFKNTHLSWALQVICPLNITLIGNIFAFAFGLILIISIGLNLIQRGQLNSNIINLNFILPMILVLITIEIIYLIIFLFLTNRSSKKIVSAANKFTAPLALLIILSFFMIDLKMSSILTIPILASLLFIFKFIVDIYYSFNLFN</sequence>
<name>A0A7K4BYS9_9ARCH</name>
<proteinExistence type="predicted"/>
<dbReference type="EMBL" id="JAAZKV010000004">
    <property type="protein sequence ID" value="NMA44301.1"/>
    <property type="molecule type" value="Genomic_DNA"/>
</dbReference>
<keyword evidence="1" id="KW-0812">Transmembrane</keyword>
<feature type="transmembrane region" description="Helical" evidence="1">
    <location>
        <begin position="112"/>
        <end position="130"/>
    </location>
</feature>
<feature type="transmembrane region" description="Helical" evidence="1">
    <location>
        <begin position="137"/>
        <end position="160"/>
    </location>
</feature>
<evidence type="ECO:0000313" key="3">
    <source>
        <dbReference type="Proteomes" id="UP000526302"/>
    </source>
</evidence>
<dbReference type="Proteomes" id="UP000526302">
    <property type="component" value="Unassembled WGS sequence"/>
</dbReference>
<keyword evidence="1" id="KW-0472">Membrane</keyword>
<keyword evidence="1" id="KW-1133">Transmembrane helix</keyword>
<protein>
    <submittedName>
        <fullName evidence="2">Uncharacterized protein</fullName>
    </submittedName>
</protein>
<feature type="transmembrane region" description="Helical" evidence="1">
    <location>
        <begin position="76"/>
        <end position="100"/>
    </location>
</feature>
<accession>A0A7K4BYS9</accession>
<reference evidence="2 3" key="1">
    <citation type="journal article" date="2020" name="Biotechnol. Biofuels">
        <title>New insights from the biogas microbiome by comprehensive genome-resolved metagenomics of nearly 1600 species originating from multiple anaerobic digesters.</title>
        <authorList>
            <person name="Campanaro S."/>
            <person name="Treu L."/>
            <person name="Rodriguez-R L.M."/>
            <person name="Kovalovszki A."/>
            <person name="Ziels R.M."/>
            <person name="Maus I."/>
            <person name="Zhu X."/>
            <person name="Kougias P.G."/>
            <person name="Basile A."/>
            <person name="Luo G."/>
            <person name="Schluter A."/>
            <person name="Konstantinidis K.T."/>
            <person name="Angelidaki I."/>
        </authorList>
    </citation>
    <scope>NUCLEOTIDE SEQUENCE [LARGE SCALE GENOMIC DNA]</scope>
    <source>
        <strain evidence="2">AS22ysBPME_79</strain>
    </source>
</reference>